<dbReference type="AlphaFoldDB" id="A0AAV7NIG6"/>
<feature type="region of interest" description="Disordered" evidence="1">
    <location>
        <begin position="80"/>
        <end position="123"/>
    </location>
</feature>
<comment type="caution">
    <text evidence="2">The sequence shown here is derived from an EMBL/GenBank/DDBJ whole genome shotgun (WGS) entry which is preliminary data.</text>
</comment>
<protein>
    <submittedName>
        <fullName evidence="2">Uncharacterized protein</fullName>
    </submittedName>
</protein>
<proteinExistence type="predicted"/>
<reference evidence="2" key="1">
    <citation type="journal article" date="2022" name="bioRxiv">
        <title>Sequencing and chromosome-scale assembly of the giantPleurodeles waltlgenome.</title>
        <authorList>
            <person name="Brown T."/>
            <person name="Elewa A."/>
            <person name="Iarovenko S."/>
            <person name="Subramanian E."/>
            <person name="Araus A.J."/>
            <person name="Petzold A."/>
            <person name="Susuki M."/>
            <person name="Suzuki K.-i.T."/>
            <person name="Hayashi T."/>
            <person name="Toyoda A."/>
            <person name="Oliveira C."/>
            <person name="Osipova E."/>
            <person name="Leigh N.D."/>
            <person name="Simon A."/>
            <person name="Yun M.H."/>
        </authorList>
    </citation>
    <scope>NUCLEOTIDE SEQUENCE</scope>
    <source>
        <strain evidence="2">20211129_DDA</strain>
        <tissue evidence="2">Liver</tissue>
    </source>
</reference>
<evidence type="ECO:0000313" key="3">
    <source>
        <dbReference type="Proteomes" id="UP001066276"/>
    </source>
</evidence>
<evidence type="ECO:0000313" key="2">
    <source>
        <dbReference type="EMBL" id="KAJ1114138.1"/>
    </source>
</evidence>
<sequence length="143" mass="15824">MRANLRRSWLAGKLCLRSWFTRDAEAAASSPCVSILGEALDWRRRLLPSALLGKRLSNLRTGEAAAEQVNEWREEERLNVTAGTNRGRARNLRCTGEPGAQGTEDSVLPTATEEQELARPRITEGADLKATASWLPYNGNECD</sequence>
<evidence type="ECO:0000256" key="1">
    <source>
        <dbReference type="SAM" id="MobiDB-lite"/>
    </source>
</evidence>
<keyword evidence="3" id="KW-1185">Reference proteome</keyword>
<accession>A0AAV7NIG6</accession>
<dbReference type="Proteomes" id="UP001066276">
    <property type="component" value="Chromosome 8"/>
</dbReference>
<dbReference type="EMBL" id="JANPWB010000012">
    <property type="protein sequence ID" value="KAJ1114138.1"/>
    <property type="molecule type" value="Genomic_DNA"/>
</dbReference>
<name>A0AAV7NIG6_PLEWA</name>
<gene>
    <name evidence="2" type="ORF">NDU88_002377</name>
</gene>
<organism evidence="2 3">
    <name type="scientific">Pleurodeles waltl</name>
    <name type="common">Iberian ribbed newt</name>
    <dbReference type="NCBI Taxonomy" id="8319"/>
    <lineage>
        <taxon>Eukaryota</taxon>
        <taxon>Metazoa</taxon>
        <taxon>Chordata</taxon>
        <taxon>Craniata</taxon>
        <taxon>Vertebrata</taxon>
        <taxon>Euteleostomi</taxon>
        <taxon>Amphibia</taxon>
        <taxon>Batrachia</taxon>
        <taxon>Caudata</taxon>
        <taxon>Salamandroidea</taxon>
        <taxon>Salamandridae</taxon>
        <taxon>Pleurodelinae</taxon>
        <taxon>Pleurodeles</taxon>
    </lineage>
</organism>